<feature type="signal peptide" evidence="2">
    <location>
        <begin position="1"/>
        <end position="20"/>
    </location>
</feature>
<dbReference type="PANTHER" id="PTHR35580">
    <property type="entry name" value="CELL SURFACE GLYCOPROTEIN (S-LAYER PROTEIN)-LIKE PROTEIN"/>
    <property type="match status" value="1"/>
</dbReference>
<name>A0ABP3XR93_9FLAO</name>
<keyword evidence="5" id="KW-1185">Reference proteome</keyword>
<feature type="domain" description="Secretion system C-terminal sorting" evidence="3">
    <location>
        <begin position="675"/>
        <end position="741"/>
    </location>
</feature>
<feature type="chain" id="PRO_5045824718" description="Secretion system C-terminal sorting domain-containing protein" evidence="2">
    <location>
        <begin position="21"/>
        <end position="741"/>
    </location>
</feature>
<dbReference type="Gene3D" id="2.140.10.10">
    <property type="entry name" value="Quinoprotein alcohol dehydrogenase-like superfamily"/>
    <property type="match status" value="1"/>
</dbReference>
<dbReference type="InterPro" id="IPR026444">
    <property type="entry name" value="Secre_tail"/>
</dbReference>
<dbReference type="Pfam" id="PF18962">
    <property type="entry name" value="Por_Secre_tail"/>
    <property type="match status" value="1"/>
</dbReference>
<dbReference type="PANTHER" id="PTHR35580:SF1">
    <property type="entry name" value="PHYTASE-LIKE DOMAIN-CONTAINING PROTEIN"/>
    <property type="match status" value="1"/>
</dbReference>
<protein>
    <recommendedName>
        <fullName evidence="3">Secretion system C-terminal sorting domain-containing protein</fullName>
    </recommendedName>
</protein>
<dbReference type="Proteomes" id="UP001500507">
    <property type="component" value="Unassembled WGS sequence"/>
</dbReference>
<evidence type="ECO:0000256" key="2">
    <source>
        <dbReference type="SAM" id="SignalP"/>
    </source>
</evidence>
<comment type="caution">
    <text evidence="4">The sequence shown here is derived from an EMBL/GenBank/DDBJ whole genome shotgun (WGS) entry which is preliminary data.</text>
</comment>
<organism evidence="4 5">
    <name type="scientific">Gangjinia marincola</name>
    <dbReference type="NCBI Taxonomy" id="578463"/>
    <lineage>
        <taxon>Bacteria</taxon>
        <taxon>Pseudomonadati</taxon>
        <taxon>Bacteroidota</taxon>
        <taxon>Flavobacteriia</taxon>
        <taxon>Flavobacteriales</taxon>
        <taxon>Flavobacteriaceae</taxon>
        <taxon>Gangjinia</taxon>
    </lineage>
</organism>
<reference evidence="5" key="1">
    <citation type="journal article" date="2019" name="Int. J. Syst. Evol. Microbiol.">
        <title>The Global Catalogue of Microorganisms (GCM) 10K type strain sequencing project: providing services to taxonomists for standard genome sequencing and annotation.</title>
        <authorList>
            <consortium name="The Broad Institute Genomics Platform"/>
            <consortium name="The Broad Institute Genome Sequencing Center for Infectious Disease"/>
            <person name="Wu L."/>
            <person name="Ma J."/>
        </authorList>
    </citation>
    <scope>NUCLEOTIDE SEQUENCE [LARGE SCALE GENOMIC DNA]</scope>
    <source>
        <strain evidence="5">JCM 16082</strain>
    </source>
</reference>
<dbReference type="RefSeq" id="WP_343764666.1">
    <property type="nucleotide sequence ID" value="NZ_BAAAFG010000012.1"/>
</dbReference>
<keyword evidence="1 2" id="KW-0732">Signal</keyword>
<gene>
    <name evidence="4" type="ORF">GCM10009117_10010</name>
</gene>
<evidence type="ECO:0000313" key="5">
    <source>
        <dbReference type="Proteomes" id="UP001500507"/>
    </source>
</evidence>
<dbReference type="InterPro" id="IPR052918">
    <property type="entry name" value="Motility_Chemotaxis_Reg"/>
</dbReference>
<dbReference type="EMBL" id="BAAAFG010000012">
    <property type="protein sequence ID" value="GAA0871855.1"/>
    <property type="molecule type" value="Genomic_DNA"/>
</dbReference>
<dbReference type="NCBIfam" id="TIGR04183">
    <property type="entry name" value="Por_Secre_tail"/>
    <property type="match status" value="1"/>
</dbReference>
<sequence length="741" mass="79975">MKTITLIGLFFVLTFLPVKAQTDQELLNAAAQFPAMPRGSADLIPFVGAGNITFGSGTPYNDLEYTLFDTSYMEGETSGFDTFYPVDPAKDIPGEDQVKYLRGVNNLDLDSNYQGSLGDRFILGTAEINTPFFAKGQNGIDDDYVVIQNFDYNFGYIELYGSLDDYSLFYCTQDEGCETTGYYLFYTPGDEIDLIAFIFPCDDLGETISGNPPQNPSALCNASGELSLSNPDHFRIAQPLSATVTLPQGIAQVGTTGKEVIGGVTSDAELNSYIFGLTEGSIDGSGISDNKLFVTKLSPTGEELWTYALEMKEGTLLFDGTTDDNYVYLAGRTLGNLPGFTNQGRWDAILLKLDKNTGELLASDQFGNSGLDGYGNITLDDAGNIYVSGAGSPIDNGGTDASYLVAKHDAQTLANIWRVIEPPADNPVFVSEAWGGITYSAGDDPGDGRLVVGGWYMTAGGANGFLGVYENLDGAEPVRTHTTNVIANGVRADWILDNTVDSQGNIYGVGYTTGTLEGASLGRGDAFIVKYDSALSNPQFQQVGTARSDMFRKVEIDAQDNLYAVGYTYGDYTTANYQGQNPDASQETGDVLIQKFDSNLNLLEALQFGTSHEDRGYTSLQEDILFVGGLTEAAMVDQSSGSFDGYMLAVNAEDVTIAENILNVDQPLIVQQLAVFPNPSSGNIFVEGLRESSSYVVFDYAGKILQKGIVDSENNRIDLSVLAAGMYFLNLNNRTIKLLKK</sequence>
<evidence type="ECO:0000259" key="3">
    <source>
        <dbReference type="Pfam" id="PF18962"/>
    </source>
</evidence>
<evidence type="ECO:0000256" key="1">
    <source>
        <dbReference type="ARBA" id="ARBA00022729"/>
    </source>
</evidence>
<evidence type="ECO:0000313" key="4">
    <source>
        <dbReference type="EMBL" id="GAA0871855.1"/>
    </source>
</evidence>
<proteinExistence type="predicted"/>
<accession>A0ABP3XR93</accession>